<gene>
    <name evidence="1" type="ORF">LC20004_13345</name>
</gene>
<accession>A0A2D1KRU3</accession>
<dbReference type="EMBL" id="CP017697">
    <property type="protein sequence ID" value="ATO44821.1"/>
    <property type="molecule type" value="Genomic_DNA"/>
</dbReference>
<evidence type="ECO:0000313" key="2">
    <source>
        <dbReference type="Proteomes" id="UP000223559"/>
    </source>
</evidence>
<dbReference type="KEGG" id="lcy:LC20004_13345"/>
<proteinExistence type="predicted"/>
<protein>
    <submittedName>
        <fullName evidence="1">DUF3173 domain-containing protein</fullName>
    </submittedName>
</protein>
<dbReference type="RefSeq" id="WP_010014587.1">
    <property type="nucleotide sequence ID" value="NZ_AEOS01000320.1"/>
</dbReference>
<reference evidence="1 2" key="1">
    <citation type="submission" date="2016-10" db="EMBL/GenBank/DDBJ databases">
        <title>The whole genome sequencing and assembly of L. cotyniformis subsp. torquens DSM 20004 strain.</title>
        <authorList>
            <person name="Park M.-K."/>
            <person name="Lee Y.-J."/>
            <person name="Yi H."/>
            <person name="Bahn Y.-S."/>
            <person name="Kim J.F."/>
            <person name="Lee D.-W."/>
        </authorList>
    </citation>
    <scope>NUCLEOTIDE SEQUENCE [LARGE SCALE GENOMIC DNA]</scope>
    <source>
        <strain evidence="1 2">DSM 20004</strain>
    </source>
</reference>
<dbReference type="AlphaFoldDB" id="A0A2D1KRU3"/>
<evidence type="ECO:0000313" key="1">
    <source>
        <dbReference type="EMBL" id="ATO44821.1"/>
    </source>
</evidence>
<name>A0A2D1KRU3_9LACO</name>
<organism evidence="1 2">
    <name type="scientific">Loigolactobacillus coryniformis subsp. torquens DSM 20004 = KCTC 3535</name>
    <dbReference type="NCBI Taxonomy" id="1423822"/>
    <lineage>
        <taxon>Bacteria</taxon>
        <taxon>Bacillati</taxon>
        <taxon>Bacillota</taxon>
        <taxon>Bacilli</taxon>
        <taxon>Lactobacillales</taxon>
        <taxon>Lactobacillaceae</taxon>
        <taxon>Loigolactobacillus</taxon>
    </lineage>
</organism>
<sequence>MQINNNTVTKKELTELGYRENTAVEIIRQAKRSMVQQGYEFYTNRRLGRVPIEAVEAIIGASLRKDADNNGKD</sequence>
<dbReference type="Pfam" id="PF11372">
    <property type="entry name" value="DUF3173"/>
    <property type="match status" value="1"/>
</dbReference>
<dbReference type="InterPro" id="IPR021512">
    <property type="entry name" value="DUF3173"/>
</dbReference>
<dbReference type="Proteomes" id="UP000223559">
    <property type="component" value="Chromosome"/>
</dbReference>
<keyword evidence="2" id="KW-1185">Reference proteome</keyword>